<feature type="transmembrane region" description="Helical" evidence="6">
    <location>
        <begin position="489"/>
        <end position="511"/>
    </location>
</feature>
<comment type="subcellular location">
    <subcellularLocation>
        <location evidence="1">Membrane</location>
        <topology evidence="1">Multi-pass membrane protein</topology>
    </subcellularLocation>
</comment>
<feature type="domain" description="Cytochrome c assembly protein" evidence="7">
    <location>
        <begin position="380"/>
        <end position="582"/>
    </location>
</feature>
<evidence type="ECO:0000256" key="2">
    <source>
        <dbReference type="ARBA" id="ARBA00022692"/>
    </source>
</evidence>
<protein>
    <submittedName>
        <fullName evidence="8">Cytochrome c biogenesis protein CcsA</fullName>
    </submittedName>
</protein>
<comment type="caution">
    <text evidence="8">The sequence shown here is derived from an EMBL/GenBank/DDBJ whole genome shotgun (WGS) entry which is preliminary data.</text>
</comment>
<evidence type="ECO:0000313" key="9">
    <source>
        <dbReference type="Proteomes" id="UP000525652"/>
    </source>
</evidence>
<dbReference type="PANTHER" id="PTHR30071:SF1">
    <property type="entry name" value="CYTOCHROME B_B6 PROTEIN-RELATED"/>
    <property type="match status" value="1"/>
</dbReference>
<sequence>MKLSRKLVPWIAFILGLVYVSSGWLPKKSSPTFDFESFGKLPVQVGGRIKPLDSVARNSLLILSERQKAVLPAEEAEAEDQTVPALIWLVEVATRPEVADRMKVFRVLHPQLRNTLGIMDDAGKVFSYSDLQPYFGEISRLQEQVNPEPKQRDSFEEAVVRLNENLTRYHRLLHSFHPLGNLDQLTQEYESYQLIMAPGLAQLSLQQNGQPHEAQILENFMAFADRYLKLSQQAMLRVVPPEGDDPVNNDWENVGDSLLRSIQTGTLSPTVLQYAILTEAYRSGDVETFNQTVQDMRSNFRERFPDEKFRVSFEFLFNAAEPFYRASVLYVLVLVLVLISWLRWGPVLNSTAYALLLAAFLMHTFGLLARMYIQGRPPVTNLYSSAVFVGWGAVFLGIIFERFFRNGFGSATSALIGFSTLIIAHHLSLSGDTLEMMRAVLDSNFWLATHVIVITIGYSGVFLAGALAVFAILRGVLTPSLDRKTEKSLYTMVYGITCFSILTSFVGTMLGGIWADQSWGRFWGWDPKENGALLIVIWTAIMLHARWGALVKARGFFILAVFGNIVTAWSWFGTNMLGVGLHSYGFMNAAFFWLSAFVASQLVIMGLAAIPKERWRSAHNLVRG</sequence>
<keyword evidence="2 6" id="KW-0812">Transmembrane</keyword>
<reference evidence="8 9" key="1">
    <citation type="submission" date="2020-07" db="EMBL/GenBank/DDBJ databases">
        <authorList>
            <person name="Feng X."/>
        </authorList>
    </citation>
    <scope>NUCLEOTIDE SEQUENCE [LARGE SCALE GENOMIC DNA]</scope>
    <source>
        <strain evidence="8 9">JCM14086</strain>
    </source>
</reference>
<evidence type="ECO:0000259" key="7">
    <source>
        <dbReference type="Pfam" id="PF01578"/>
    </source>
</evidence>
<dbReference type="RefSeq" id="WP_185692314.1">
    <property type="nucleotide sequence ID" value="NZ_JACHVA010000053.1"/>
</dbReference>
<accession>A0A7X1AX51</accession>
<feature type="transmembrane region" description="Helical" evidence="6">
    <location>
        <begin position="407"/>
        <end position="427"/>
    </location>
</feature>
<gene>
    <name evidence="8" type="primary">ccsA</name>
    <name evidence="8" type="ORF">H5P30_07355</name>
</gene>
<proteinExistence type="predicted"/>
<dbReference type="GO" id="GO:0005886">
    <property type="term" value="C:plasma membrane"/>
    <property type="evidence" value="ECO:0007669"/>
    <property type="project" value="TreeGrafter"/>
</dbReference>
<evidence type="ECO:0000313" key="8">
    <source>
        <dbReference type="EMBL" id="MBC2601591.1"/>
    </source>
</evidence>
<keyword evidence="5 6" id="KW-0472">Membrane</keyword>
<keyword evidence="9" id="KW-1185">Reference proteome</keyword>
<feature type="transmembrane region" description="Helical" evidence="6">
    <location>
        <begin position="447"/>
        <end position="477"/>
    </location>
</feature>
<dbReference type="InterPro" id="IPR002541">
    <property type="entry name" value="Cyt_c_assembly"/>
</dbReference>
<dbReference type="Proteomes" id="UP000525652">
    <property type="component" value="Unassembled WGS sequence"/>
</dbReference>
<evidence type="ECO:0000256" key="5">
    <source>
        <dbReference type="ARBA" id="ARBA00023136"/>
    </source>
</evidence>
<feature type="transmembrane region" description="Helical" evidence="6">
    <location>
        <begin position="379"/>
        <end position="400"/>
    </location>
</feature>
<feature type="transmembrane region" description="Helical" evidence="6">
    <location>
        <begin position="590"/>
        <end position="610"/>
    </location>
</feature>
<dbReference type="AlphaFoldDB" id="A0A7X1AX51"/>
<dbReference type="InterPro" id="IPR045062">
    <property type="entry name" value="Cyt_c_biogenesis_CcsA/CcmC"/>
</dbReference>
<feature type="transmembrane region" description="Helical" evidence="6">
    <location>
        <begin position="354"/>
        <end position="373"/>
    </location>
</feature>
<feature type="transmembrane region" description="Helical" evidence="6">
    <location>
        <begin position="556"/>
        <end position="578"/>
    </location>
</feature>
<dbReference type="PANTHER" id="PTHR30071">
    <property type="entry name" value="HEME EXPORTER PROTEIN C"/>
    <property type="match status" value="1"/>
</dbReference>
<dbReference type="EMBL" id="JACHVA010000053">
    <property type="protein sequence ID" value="MBC2601591.1"/>
    <property type="molecule type" value="Genomic_DNA"/>
</dbReference>
<evidence type="ECO:0000256" key="6">
    <source>
        <dbReference type="SAM" id="Phobius"/>
    </source>
</evidence>
<feature type="transmembrane region" description="Helical" evidence="6">
    <location>
        <begin position="323"/>
        <end position="342"/>
    </location>
</feature>
<evidence type="ECO:0000256" key="3">
    <source>
        <dbReference type="ARBA" id="ARBA00022748"/>
    </source>
</evidence>
<name>A0A7X1AX51_9BACT</name>
<evidence type="ECO:0000256" key="1">
    <source>
        <dbReference type="ARBA" id="ARBA00004141"/>
    </source>
</evidence>
<dbReference type="Pfam" id="PF01578">
    <property type="entry name" value="Cytochrom_C_asm"/>
    <property type="match status" value="1"/>
</dbReference>
<keyword evidence="4 6" id="KW-1133">Transmembrane helix</keyword>
<feature type="transmembrane region" description="Helical" evidence="6">
    <location>
        <begin position="531"/>
        <end position="549"/>
    </location>
</feature>
<dbReference type="GO" id="GO:0020037">
    <property type="term" value="F:heme binding"/>
    <property type="evidence" value="ECO:0007669"/>
    <property type="project" value="InterPro"/>
</dbReference>
<organism evidence="8 9">
    <name type="scientific">Puniceicoccus vermicola</name>
    <dbReference type="NCBI Taxonomy" id="388746"/>
    <lineage>
        <taxon>Bacteria</taxon>
        <taxon>Pseudomonadati</taxon>
        <taxon>Verrucomicrobiota</taxon>
        <taxon>Opitutia</taxon>
        <taxon>Puniceicoccales</taxon>
        <taxon>Puniceicoccaceae</taxon>
        <taxon>Puniceicoccus</taxon>
    </lineage>
</organism>
<dbReference type="GO" id="GO:0017004">
    <property type="term" value="P:cytochrome complex assembly"/>
    <property type="evidence" value="ECO:0007669"/>
    <property type="project" value="UniProtKB-KW"/>
</dbReference>
<keyword evidence="3" id="KW-0201">Cytochrome c-type biogenesis</keyword>
<evidence type="ECO:0000256" key="4">
    <source>
        <dbReference type="ARBA" id="ARBA00022989"/>
    </source>
</evidence>